<dbReference type="InterPro" id="IPR002912">
    <property type="entry name" value="ACT_dom"/>
</dbReference>
<dbReference type="CDD" id="cd04905">
    <property type="entry name" value="ACT_CM-PDT"/>
    <property type="match status" value="1"/>
</dbReference>
<dbReference type="GO" id="GO:0009094">
    <property type="term" value="P:L-phenylalanine biosynthetic process"/>
    <property type="evidence" value="ECO:0007669"/>
    <property type="project" value="UniProtKB-UniPathway"/>
</dbReference>
<evidence type="ECO:0000259" key="8">
    <source>
        <dbReference type="PROSITE" id="PS51171"/>
    </source>
</evidence>
<gene>
    <name evidence="10" type="ORF">ENN90_00505</name>
</gene>
<dbReference type="InterPro" id="IPR001086">
    <property type="entry name" value="Preph_deHydtase"/>
</dbReference>
<evidence type="ECO:0000256" key="2">
    <source>
        <dbReference type="ARBA" id="ARBA00013147"/>
    </source>
</evidence>
<evidence type="ECO:0000256" key="6">
    <source>
        <dbReference type="ARBA" id="ARBA00023239"/>
    </source>
</evidence>
<dbReference type="Gene3D" id="3.30.70.260">
    <property type="match status" value="1"/>
</dbReference>
<sequence>AGSLLKNYQLIRDYHLRITGEIYLHIQMNLMAVPGVKPADITDIYSHPIALQQCMEYLEKYFPNVELHEGIDTAGAARFISETRPLNAAAIGNLRSADLYKLEVLETGIETNKKNYTRFLILAKHGIPAEKANKASLCFEVGHFYGSLARVLNVFAENEINLTKIQSVPIIGKPNEYTFHVDVEWEELENYEKAIHQVLKSVSSLAILGEYERGETSISNGN</sequence>
<reference evidence="10" key="1">
    <citation type="journal article" date="2020" name="mSystems">
        <title>Genome- and Community-Level Interaction Insights into Carbon Utilization and Element Cycling Functions of Hydrothermarchaeota in Hydrothermal Sediment.</title>
        <authorList>
            <person name="Zhou Z."/>
            <person name="Liu Y."/>
            <person name="Xu W."/>
            <person name="Pan J."/>
            <person name="Luo Z.H."/>
            <person name="Li M."/>
        </authorList>
    </citation>
    <scope>NUCLEOTIDE SEQUENCE [LARGE SCALE GENOMIC DNA]</scope>
    <source>
        <strain evidence="10">SpSt-1217</strain>
    </source>
</reference>
<keyword evidence="3" id="KW-0028">Amino-acid biosynthesis</keyword>
<keyword evidence="4" id="KW-0057">Aromatic amino acid biosynthesis</keyword>
<evidence type="ECO:0000256" key="4">
    <source>
        <dbReference type="ARBA" id="ARBA00023141"/>
    </source>
</evidence>
<comment type="pathway">
    <text evidence="1">Amino-acid biosynthesis; L-phenylalanine biosynthesis; phenylpyruvate from prephenate: step 1/1.</text>
</comment>
<accession>A0A831LM89</accession>
<keyword evidence="6" id="KW-0456">Lyase</keyword>
<dbReference type="Pfam" id="PF00800">
    <property type="entry name" value="PDT"/>
    <property type="match status" value="1"/>
</dbReference>
<evidence type="ECO:0000256" key="1">
    <source>
        <dbReference type="ARBA" id="ARBA00004741"/>
    </source>
</evidence>
<comment type="catalytic activity">
    <reaction evidence="7">
        <text>prephenate + H(+) = 3-phenylpyruvate + CO2 + H2O</text>
        <dbReference type="Rhea" id="RHEA:21648"/>
        <dbReference type="ChEBI" id="CHEBI:15377"/>
        <dbReference type="ChEBI" id="CHEBI:15378"/>
        <dbReference type="ChEBI" id="CHEBI:16526"/>
        <dbReference type="ChEBI" id="CHEBI:18005"/>
        <dbReference type="ChEBI" id="CHEBI:29934"/>
        <dbReference type="EC" id="4.2.1.51"/>
    </reaction>
</comment>
<evidence type="ECO:0000256" key="5">
    <source>
        <dbReference type="ARBA" id="ARBA00023222"/>
    </source>
</evidence>
<dbReference type="Gene3D" id="3.40.190.10">
    <property type="entry name" value="Periplasmic binding protein-like II"/>
    <property type="match status" value="1"/>
</dbReference>
<dbReference type="PROSITE" id="PS51171">
    <property type="entry name" value="PREPHENATE_DEHYDR_3"/>
    <property type="match status" value="1"/>
</dbReference>
<feature type="domain" description="Prephenate dehydratase" evidence="8">
    <location>
        <begin position="1"/>
        <end position="124"/>
    </location>
</feature>
<evidence type="ECO:0000259" key="9">
    <source>
        <dbReference type="PROSITE" id="PS51671"/>
    </source>
</evidence>
<name>A0A831LM89_9BACT</name>
<comment type="caution">
    <text evidence="10">The sequence shown here is derived from an EMBL/GenBank/DDBJ whole genome shotgun (WGS) entry which is preliminary data.</text>
</comment>
<dbReference type="InterPro" id="IPR045865">
    <property type="entry name" value="ACT-like_dom_sf"/>
</dbReference>
<dbReference type="GO" id="GO:0004664">
    <property type="term" value="F:prephenate dehydratase activity"/>
    <property type="evidence" value="ECO:0007669"/>
    <property type="project" value="UniProtKB-EC"/>
</dbReference>
<evidence type="ECO:0000256" key="7">
    <source>
        <dbReference type="ARBA" id="ARBA00047848"/>
    </source>
</evidence>
<dbReference type="PANTHER" id="PTHR21022">
    <property type="entry name" value="PREPHENATE DEHYDRATASE P PROTEIN"/>
    <property type="match status" value="1"/>
</dbReference>
<dbReference type="PANTHER" id="PTHR21022:SF19">
    <property type="entry name" value="PREPHENATE DEHYDRATASE-RELATED"/>
    <property type="match status" value="1"/>
</dbReference>
<dbReference type="GO" id="GO:0005737">
    <property type="term" value="C:cytoplasm"/>
    <property type="evidence" value="ECO:0007669"/>
    <property type="project" value="TreeGrafter"/>
</dbReference>
<protein>
    <recommendedName>
        <fullName evidence="2">prephenate dehydratase</fullName>
        <ecNumber evidence="2">4.2.1.51</ecNumber>
    </recommendedName>
</protein>
<proteinExistence type="predicted"/>
<evidence type="ECO:0000256" key="3">
    <source>
        <dbReference type="ARBA" id="ARBA00022605"/>
    </source>
</evidence>
<dbReference type="CDD" id="cd13631">
    <property type="entry name" value="PBP2_Ct-PDT_like"/>
    <property type="match status" value="1"/>
</dbReference>
<dbReference type="Proteomes" id="UP000886047">
    <property type="component" value="Unassembled WGS sequence"/>
</dbReference>
<dbReference type="SUPFAM" id="SSF53850">
    <property type="entry name" value="Periplasmic binding protein-like II"/>
    <property type="match status" value="1"/>
</dbReference>
<feature type="non-terminal residue" evidence="10">
    <location>
        <position position="1"/>
    </location>
</feature>
<dbReference type="AlphaFoldDB" id="A0A831LM89"/>
<dbReference type="PROSITE" id="PS51671">
    <property type="entry name" value="ACT"/>
    <property type="match status" value="1"/>
</dbReference>
<dbReference type="SUPFAM" id="SSF55021">
    <property type="entry name" value="ACT-like"/>
    <property type="match status" value="1"/>
</dbReference>
<dbReference type="EMBL" id="DSDK01000025">
    <property type="protein sequence ID" value="HDR50088.1"/>
    <property type="molecule type" value="Genomic_DNA"/>
</dbReference>
<evidence type="ECO:0000313" key="10">
    <source>
        <dbReference type="EMBL" id="HDR50088.1"/>
    </source>
</evidence>
<feature type="domain" description="ACT" evidence="9">
    <location>
        <begin position="136"/>
        <end position="210"/>
    </location>
</feature>
<dbReference type="UniPathway" id="UPA00121">
    <property type="reaction ID" value="UER00345"/>
</dbReference>
<dbReference type="EC" id="4.2.1.51" evidence="2"/>
<keyword evidence="5" id="KW-0584">Phenylalanine biosynthesis</keyword>
<organism evidence="10">
    <name type="scientific">Mariniphaga anaerophila</name>
    <dbReference type="NCBI Taxonomy" id="1484053"/>
    <lineage>
        <taxon>Bacteria</taxon>
        <taxon>Pseudomonadati</taxon>
        <taxon>Bacteroidota</taxon>
        <taxon>Bacteroidia</taxon>
        <taxon>Marinilabiliales</taxon>
        <taxon>Prolixibacteraceae</taxon>
        <taxon>Mariniphaga</taxon>
    </lineage>
</organism>